<feature type="domain" description="TRAP C4-dicarboxylate transport system permease DctM subunit" evidence="11">
    <location>
        <begin position="229"/>
        <end position="642"/>
    </location>
</feature>
<keyword evidence="6 9" id="KW-1133">Transmembrane helix</keyword>
<evidence type="ECO:0000256" key="2">
    <source>
        <dbReference type="ARBA" id="ARBA00022448"/>
    </source>
</evidence>
<evidence type="ECO:0000256" key="5">
    <source>
        <dbReference type="ARBA" id="ARBA00022692"/>
    </source>
</evidence>
<feature type="transmembrane region" description="Helical" evidence="9">
    <location>
        <begin position="19"/>
        <end position="40"/>
    </location>
</feature>
<organism evidence="12 13">
    <name type="scientific">Stella humosa</name>
    <dbReference type="NCBI Taxonomy" id="94"/>
    <lineage>
        <taxon>Bacteria</taxon>
        <taxon>Pseudomonadati</taxon>
        <taxon>Pseudomonadota</taxon>
        <taxon>Alphaproteobacteria</taxon>
        <taxon>Rhodospirillales</taxon>
        <taxon>Stellaceae</taxon>
        <taxon>Stella</taxon>
    </lineage>
</organism>
<feature type="transmembrane region" description="Helical" evidence="9">
    <location>
        <begin position="222"/>
        <end position="255"/>
    </location>
</feature>
<feature type="transmembrane region" description="Helical" evidence="9">
    <location>
        <begin position="95"/>
        <end position="120"/>
    </location>
</feature>
<feature type="transmembrane region" description="Helical" evidence="9">
    <location>
        <begin position="575"/>
        <end position="596"/>
    </location>
</feature>
<feature type="transmembrane region" description="Helical" evidence="9">
    <location>
        <begin position="538"/>
        <end position="563"/>
    </location>
</feature>
<evidence type="ECO:0000256" key="4">
    <source>
        <dbReference type="ARBA" id="ARBA00022519"/>
    </source>
</evidence>
<name>A0A3N1M7C0_9PROT</name>
<evidence type="ECO:0000256" key="6">
    <source>
        <dbReference type="ARBA" id="ARBA00022989"/>
    </source>
</evidence>
<evidence type="ECO:0000256" key="8">
    <source>
        <dbReference type="RuleBase" id="RU369079"/>
    </source>
</evidence>
<proteinExistence type="predicted"/>
<feature type="transmembrane region" description="Helical" evidence="9">
    <location>
        <begin position="173"/>
        <end position="194"/>
    </location>
</feature>
<accession>A0A3N1M7C0</accession>
<comment type="function">
    <text evidence="8">Part of the tripartite ATP-independent periplasmic (TRAP) transport system.</text>
</comment>
<feature type="transmembrane region" description="Helical" evidence="9">
    <location>
        <begin position="442"/>
        <end position="460"/>
    </location>
</feature>
<feature type="transmembrane region" description="Helical" evidence="9">
    <location>
        <begin position="616"/>
        <end position="640"/>
    </location>
</feature>
<dbReference type="Pfam" id="PF04290">
    <property type="entry name" value="DctQ"/>
    <property type="match status" value="1"/>
</dbReference>
<gene>
    <name evidence="12" type="ORF">EDC65_1353</name>
</gene>
<evidence type="ECO:0000256" key="1">
    <source>
        <dbReference type="ARBA" id="ARBA00004429"/>
    </source>
</evidence>
<comment type="subcellular location">
    <subcellularLocation>
        <location evidence="1 8">Cell inner membrane</location>
        <topology evidence="1 8">Multi-pass membrane protein</topology>
    </subcellularLocation>
</comment>
<feature type="transmembrane region" description="Helical" evidence="9">
    <location>
        <begin position="501"/>
        <end position="526"/>
    </location>
</feature>
<feature type="transmembrane region" description="Helical" evidence="9">
    <location>
        <begin position="267"/>
        <end position="289"/>
    </location>
</feature>
<evidence type="ECO:0000256" key="7">
    <source>
        <dbReference type="ARBA" id="ARBA00023136"/>
    </source>
</evidence>
<keyword evidence="13" id="KW-1185">Reference proteome</keyword>
<feature type="transmembrane region" description="Helical" evidence="9">
    <location>
        <begin position="391"/>
        <end position="411"/>
    </location>
</feature>
<evidence type="ECO:0000259" key="10">
    <source>
        <dbReference type="Pfam" id="PF04290"/>
    </source>
</evidence>
<dbReference type="AlphaFoldDB" id="A0A3N1M7C0"/>
<protein>
    <submittedName>
        <fullName evidence="12">Tripartite ATP-independent transporter DctM subunit</fullName>
    </submittedName>
</protein>
<dbReference type="InterPro" id="IPR055348">
    <property type="entry name" value="DctQ"/>
</dbReference>
<dbReference type="OrthoDB" id="7339120at2"/>
<dbReference type="EMBL" id="RJKX01000013">
    <property type="protein sequence ID" value="ROP99570.1"/>
    <property type="molecule type" value="Genomic_DNA"/>
</dbReference>
<feature type="transmembrane region" description="Helical" evidence="9">
    <location>
        <begin position="355"/>
        <end position="379"/>
    </location>
</feature>
<dbReference type="GO" id="GO:0005886">
    <property type="term" value="C:plasma membrane"/>
    <property type="evidence" value="ECO:0007669"/>
    <property type="project" value="UniProtKB-SubCell"/>
</dbReference>
<dbReference type="PANTHER" id="PTHR33362">
    <property type="entry name" value="SIALIC ACID TRAP TRANSPORTER PERMEASE PROTEIN SIAT-RELATED"/>
    <property type="match status" value="1"/>
</dbReference>
<dbReference type="InterPro" id="IPR010656">
    <property type="entry name" value="DctM"/>
</dbReference>
<dbReference type="NCBIfam" id="TIGR00786">
    <property type="entry name" value="dctM"/>
    <property type="match status" value="1"/>
</dbReference>
<dbReference type="Pfam" id="PF06808">
    <property type="entry name" value="DctM"/>
    <property type="match status" value="1"/>
</dbReference>
<comment type="caution">
    <text evidence="12">The sequence shown here is derived from an EMBL/GenBank/DDBJ whole genome shotgun (WGS) entry which is preliminary data.</text>
</comment>
<feature type="domain" description="Tripartite ATP-independent periplasmic transporters DctQ component" evidence="10">
    <location>
        <begin position="43"/>
        <end position="166"/>
    </location>
</feature>
<feature type="transmembrane region" description="Helical" evidence="9">
    <location>
        <begin position="52"/>
        <end position="74"/>
    </location>
</feature>
<evidence type="ECO:0000313" key="12">
    <source>
        <dbReference type="EMBL" id="ROP99570.1"/>
    </source>
</evidence>
<evidence type="ECO:0000256" key="3">
    <source>
        <dbReference type="ARBA" id="ARBA00022475"/>
    </source>
</evidence>
<feature type="transmembrane region" description="Helical" evidence="9">
    <location>
        <begin position="140"/>
        <end position="161"/>
    </location>
</feature>
<dbReference type="GO" id="GO:0022857">
    <property type="term" value="F:transmembrane transporter activity"/>
    <property type="evidence" value="ECO:0007669"/>
    <property type="project" value="UniProtKB-UniRule"/>
</dbReference>
<evidence type="ECO:0000313" key="13">
    <source>
        <dbReference type="Proteomes" id="UP000278222"/>
    </source>
</evidence>
<keyword evidence="2 8" id="KW-0813">Transport</keyword>
<feature type="transmembrane region" description="Helical" evidence="9">
    <location>
        <begin position="466"/>
        <end position="489"/>
    </location>
</feature>
<dbReference type="InterPro" id="IPR004681">
    <property type="entry name" value="TRAP_DctM"/>
</dbReference>
<dbReference type="RefSeq" id="WP_123688946.1">
    <property type="nucleotide sequence ID" value="NZ_AP019700.1"/>
</dbReference>
<reference evidence="12 13" key="1">
    <citation type="submission" date="2018-11" db="EMBL/GenBank/DDBJ databases">
        <title>Genomic Encyclopedia of Type Strains, Phase IV (KMG-IV): sequencing the most valuable type-strain genomes for metagenomic binning, comparative biology and taxonomic classification.</title>
        <authorList>
            <person name="Goeker M."/>
        </authorList>
    </citation>
    <scope>NUCLEOTIDE SEQUENCE [LARGE SCALE GENOMIC DNA]</scope>
    <source>
        <strain evidence="12 13">DSM 5900</strain>
    </source>
</reference>
<evidence type="ECO:0000256" key="9">
    <source>
        <dbReference type="SAM" id="Phobius"/>
    </source>
</evidence>
<keyword evidence="4 8" id="KW-0997">Cell inner membrane</keyword>
<sequence length="652" mass="69825">MTEAVAVPDVAPKNAVDRIVVQISKVLSLTYALSIIVTIYDVGNDLMGSPTIWVYDVVTTAIAVAFLIGGSYAMQRREHIQITAIYDNYSPRAKLLCDAMAYAGILIYFFVFAWLSWRLARDSVMDWEVGGSAWAQPTPVIVKVSMLLGSVLLILQCFVNLRTILRMLGGIPPVVLATFAAALAFAIYLTAMLATDGQLAWFQPLTWLSGGDFSPSITTISLLMLAGFVILIFGLGMPIGFATGLIAVIFCVAFRDIDALSIITFRTYGYVNSYVLLSVPMFLLMAAILDKSGVAHDLYDALKIWSGKIPGGVGVMTLIAASIMAAMTGIIGGEVILLGLVALPQMLRLGYDSKLAIGIVCAGGSLGVMIPPSLVLVFYGLTTSVSIGDLFIASTIPGLMMAGIYMAYVLIRCAINPKLGPPAPPEIYNIPLSAKFAALKKVILPLFIIFSVLGSIYSGLSSVSEAAALGVAGVIIAAGLRGTLGWAMLRDSLYTTMSTCGLLIWLTIGANAMVGVYNLLGGIAYLKAIMTGLPLDPIGVILVMMVILLILGCFMDWFSIMLLTMPVFAPTVQALGYDLVWFGVLFNIVMQVGYLSPPFGQAAFYLKSVTPPEITLNHIFLSLLPFMGLQVISLAIVLFFPEVAMWLPRVLG</sequence>
<evidence type="ECO:0000259" key="11">
    <source>
        <dbReference type="Pfam" id="PF06808"/>
    </source>
</evidence>
<dbReference type="Proteomes" id="UP000278222">
    <property type="component" value="Unassembled WGS sequence"/>
</dbReference>
<keyword evidence="5 9" id="KW-0812">Transmembrane</keyword>
<keyword evidence="3" id="KW-1003">Cell membrane</keyword>
<feature type="transmembrane region" description="Helical" evidence="9">
    <location>
        <begin position="315"/>
        <end position="343"/>
    </location>
</feature>
<keyword evidence="7 9" id="KW-0472">Membrane</keyword>